<dbReference type="AlphaFoldDB" id="A0A5C3QSK7"/>
<protein>
    <submittedName>
        <fullName evidence="1">Uncharacterized protein</fullName>
    </submittedName>
</protein>
<evidence type="ECO:0000313" key="2">
    <source>
        <dbReference type="Proteomes" id="UP000305067"/>
    </source>
</evidence>
<dbReference type="Proteomes" id="UP000305067">
    <property type="component" value="Unassembled WGS sequence"/>
</dbReference>
<sequence length="175" mass="19215">MAESPKGSPYQDLMGACIDVMANATFEIRCLSIGAERKLLEADASFVNHLVGWGLSFQSKQHVIAVVSRWETCACSLGDNEKLTPLHTHTDSPMTQQEVDNQIHAFADSLFDALVGLAASLDSPLRALKVVEKGPKYTVNEANETIWHRKDSCLDQLANMFTTASPQVYVRSCLS</sequence>
<dbReference type="EMBL" id="ML178817">
    <property type="protein sequence ID" value="TFL04965.1"/>
    <property type="molecule type" value="Genomic_DNA"/>
</dbReference>
<organism evidence="1 2">
    <name type="scientific">Pterulicium gracile</name>
    <dbReference type="NCBI Taxonomy" id="1884261"/>
    <lineage>
        <taxon>Eukaryota</taxon>
        <taxon>Fungi</taxon>
        <taxon>Dikarya</taxon>
        <taxon>Basidiomycota</taxon>
        <taxon>Agaricomycotina</taxon>
        <taxon>Agaricomycetes</taxon>
        <taxon>Agaricomycetidae</taxon>
        <taxon>Agaricales</taxon>
        <taxon>Pleurotineae</taxon>
        <taxon>Pterulaceae</taxon>
        <taxon>Pterulicium</taxon>
    </lineage>
</organism>
<name>A0A5C3QSK7_9AGAR</name>
<reference evidence="1 2" key="1">
    <citation type="journal article" date="2019" name="Nat. Ecol. Evol.">
        <title>Megaphylogeny resolves global patterns of mushroom evolution.</title>
        <authorList>
            <person name="Varga T."/>
            <person name="Krizsan K."/>
            <person name="Foldi C."/>
            <person name="Dima B."/>
            <person name="Sanchez-Garcia M."/>
            <person name="Sanchez-Ramirez S."/>
            <person name="Szollosi G.J."/>
            <person name="Szarkandi J.G."/>
            <person name="Papp V."/>
            <person name="Albert L."/>
            <person name="Andreopoulos W."/>
            <person name="Angelini C."/>
            <person name="Antonin V."/>
            <person name="Barry K.W."/>
            <person name="Bougher N.L."/>
            <person name="Buchanan P."/>
            <person name="Buyck B."/>
            <person name="Bense V."/>
            <person name="Catcheside P."/>
            <person name="Chovatia M."/>
            <person name="Cooper J."/>
            <person name="Damon W."/>
            <person name="Desjardin D."/>
            <person name="Finy P."/>
            <person name="Geml J."/>
            <person name="Haridas S."/>
            <person name="Hughes K."/>
            <person name="Justo A."/>
            <person name="Karasinski D."/>
            <person name="Kautmanova I."/>
            <person name="Kiss B."/>
            <person name="Kocsube S."/>
            <person name="Kotiranta H."/>
            <person name="LaButti K.M."/>
            <person name="Lechner B.E."/>
            <person name="Liimatainen K."/>
            <person name="Lipzen A."/>
            <person name="Lukacs Z."/>
            <person name="Mihaltcheva S."/>
            <person name="Morgado L.N."/>
            <person name="Niskanen T."/>
            <person name="Noordeloos M.E."/>
            <person name="Ohm R.A."/>
            <person name="Ortiz-Santana B."/>
            <person name="Ovrebo C."/>
            <person name="Racz N."/>
            <person name="Riley R."/>
            <person name="Savchenko A."/>
            <person name="Shiryaev A."/>
            <person name="Soop K."/>
            <person name="Spirin V."/>
            <person name="Szebenyi C."/>
            <person name="Tomsovsky M."/>
            <person name="Tulloss R.E."/>
            <person name="Uehling J."/>
            <person name="Grigoriev I.V."/>
            <person name="Vagvolgyi C."/>
            <person name="Papp T."/>
            <person name="Martin F.M."/>
            <person name="Miettinen O."/>
            <person name="Hibbett D.S."/>
            <person name="Nagy L.G."/>
        </authorList>
    </citation>
    <scope>NUCLEOTIDE SEQUENCE [LARGE SCALE GENOMIC DNA]</scope>
    <source>
        <strain evidence="1 2">CBS 309.79</strain>
    </source>
</reference>
<proteinExistence type="predicted"/>
<accession>A0A5C3QSK7</accession>
<evidence type="ECO:0000313" key="1">
    <source>
        <dbReference type="EMBL" id="TFL04965.1"/>
    </source>
</evidence>
<gene>
    <name evidence="1" type="ORF">BDV98DRAFT_279603</name>
</gene>
<keyword evidence="2" id="KW-1185">Reference proteome</keyword>